<evidence type="ECO:0000313" key="1">
    <source>
        <dbReference type="EMBL" id="MBX58842.1"/>
    </source>
</evidence>
<protein>
    <submittedName>
        <fullName evidence="1">Uncharacterized protein</fullName>
    </submittedName>
</protein>
<reference evidence="1" key="1">
    <citation type="submission" date="2018-02" db="EMBL/GenBank/DDBJ databases">
        <title>Rhizophora mucronata_Transcriptome.</title>
        <authorList>
            <person name="Meera S.P."/>
            <person name="Sreeshan A."/>
            <person name="Augustine A."/>
        </authorList>
    </citation>
    <scope>NUCLEOTIDE SEQUENCE</scope>
    <source>
        <tissue evidence="1">Leaf</tissue>
    </source>
</reference>
<dbReference type="AlphaFoldDB" id="A0A2P2PVR9"/>
<accession>A0A2P2PVR9</accession>
<dbReference type="EMBL" id="GGEC01078358">
    <property type="protein sequence ID" value="MBX58842.1"/>
    <property type="molecule type" value="Transcribed_RNA"/>
</dbReference>
<proteinExistence type="predicted"/>
<name>A0A2P2PVR9_RHIMU</name>
<sequence length="28" mass="3289">MISLELLNGEISFKFQYTSQLTSNVRRI</sequence>
<organism evidence="1">
    <name type="scientific">Rhizophora mucronata</name>
    <name type="common">Asiatic mangrove</name>
    <dbReference type="NCBI Taxonomy" id="61149"/>
    <lineage>
        <taxon>Eukaryota</taxon>
        <taxon>Viridiplantae</taxon>
        <taxon>Streptophyta</taxon>
        <taxon>Embryophyta</taxon>
        <taxon>Tracheophyta</taxon>
        <taxon>Spermatophyta</taxon>
        <taxon>Magnoliopsida</taxon>
        <taxon>eudicotyledons</taxon>
        <taxon>Gunneridae</taxon>
        <taxon>Pentapetalae</taxon>
        <taxon>rosids</taxon>
        <taxon>fabids</taxon>
        <taxon>Malpighiales</taxon>
        <taxon>Rhizophoraceae</taxon>
        <taxon>Rhizophora</taxon>
    </lineage>
</organism>